<dbReference type="SUPFAM" id="SSF50129">
    <property type="entry name" value="GroES-like"/>
    <property type="match status" value="1"/>
</dbReference>
<dbReference type="InterPro" id="IPR020843">
    <property type="entry name" value="ER"/>
</dbReference>
<dbReference type="PANTHER" id="PTHR43205">
    <property type="entry name" value="PROSTAGLANDIN REDUCTASE"/>
    <property type="match status" value="1"/>
</dbReference>
<dbReference type="SMART" id="SM00829">
    <property type="entry name" value="PKS_ER"/>
    <property type="match status" value="1"/>
</dbReference>
<name>A0ABT6CP07_9SPHN</name>
<dbReference type="SUPFAM" id="SSF51735">
    <property type="entry name" value="NAD(P)-binding Rossmann-fold domains"/>
    <property type="match status" value="1"/>
</dbReference>
<evidence type="ECO:0000256" key="1">
    <source>
        <dbReference type="ARBA" id="ARBA00023002"/>
    </source>
</evidence>
<dbReference type="Gene3D" id="3.90.180.10">
    <property type="entry name" value="Medium-chain alcohol dehydrogenases, catalytic domain"/>
    <property type="match status" value="1"/>
</dbReference>
<sequence length="340" mass="36270">MPANRRFLLSRRPHGTPVREDFSLVEQPVPSAPEGGFVVRNCYASLDPAQRGWMDDAPSYMPPIPLGDPVRATTIGVVAESRSPDFSVGDWVLGMNGLEDYSVNAAGGFTMKVDTSIVDSPSRYLSAMGAVGLTAYFGLIDVAKPQPGETLLVSGAAGAVGSAVGQIGKILGCRVIGIAGGAEKCRRLIDDYGFDVAIDYKGKSVEALSAEIGAAAPDGVNVVFENVGGDVMDAELLNLAMRARIVLCGLISEYNSPEKIGVRNLWRVLTTRSTIHGYLIMDYVDRFAEGGAQMAQWMAEGRLRIDEDVQVGLENAYDAFMRLFTGANTGKLVLKIADGL</sequence>
<dbReference type="Pfam" id="PF00107">
    <property type="entry name" value="ADH_zinc_N"/>
    <property type="match status" value="1"/>
</dbReference>
<dbReference type="Pfam" id="PF16884">
    <property type="entry name" value="ADH_N_2"/>
    <property type="match status" value="1"/>
</dbReference>
<dbReference type="InterPro" id="IPR036291">
    <property type="entry name" value="NAD(P)-bd_dom_sf"/>
</dbReference>
<reference evidence="3 4" key="1">
    <citation type="submission" date="2023-03" db="EMBL/GenBank/DDBJ databases">
        <title>Novosphingobium cyanobacteriorum sp. nov., isolated from a eutrophic reservoir during the Microcystis bloom period.</title>
        <authorList>
            <person name="Kang M."/>
            <person name="Le V."/>
            <person name="Ko S.-R."/>
            <person name="Lee S.-A."/>
            <person name="Ahn C.-Y."/>
        </authorList>
    </citation>
    <scope>NUCLEOTIDE SEQUENCE [LARGE SCALE GENOMIC DNA]</scope>
    <source>
        <strain evidence="3 4">HBC54</strain>
    </source>
</reference>
<dbReference type="InterPro" id="IPR013149">
    <property type="entry name" value="ADH-like_C"/>
</dbReference>
<dbReference type="PANTHER" id="PTHR43205:SF7">
    <property type="entry name" value="PROSTAGLANDIN REDUCTASE 1"/>
    <property type="match status" value="1"/>
</dbReference>
<accession>A0ABT6CP07</accession>
<comment type="caution">
    <text evidence="3">The sequence shown here is derived from an EMBL/GenBank/DDBJ whole genome shotgun (WGS) entry which is preliminary data.</text>
</comment>
<keyword evidence="1" id="KW-0560">Oxidoreductase</keyword>
<organism evidence="3 4">
    <name type="scientific">Novosphingobium cyanobacteriorum</name>
    <dbReference type="NCBI Taxonomy" id="3024215"/>
    <lineage>
        <taxon>Bacteria</taxon>
        <taxon>Pseudomonadati</taxon>
        <taxon>Pseudomonadota</taxon>
        <taxon>Alphaproteobacteria</taxon>
        <taxon>Sphingomonadales</taxon>
        <taxon>Sphingomonadaceae</taxon>
        <taxon>Novosphingobium</taxon>
    </lineage>
</organism>
<protein>
    <submittedName>
        <fullName evidence="3">NADP-dependent oxidoreductase</fullName>
    </submittedName>
</protein>
<dbReference type="InterPro" id="IPR045010">
    <property type="entry name" value="MDR_fam"/>
</dbReference>
<dbReference type="InterPro" id="IPR011032">
    <property type="entry name" value="GroES-like_sf"/>
</dbReference>
<proteinExistence type="predicted"/>
<dbReference type="RefSeq" id="WP_277280283.1">
    <property type="nucleotide sequence ID" value="NZ_JAROCY010000025.1"/>
</dbReference>
<dbReference type="InterPro" id="IPR041694">
    <property type="entry name" value="ADH_N_2"/>
</dbReference>
<dbReference type="Proteomes" id="UP001222770">
    <property type="component" value="Unassembled WGS sequence"/>
</dbReference>
<keyword evidence="4" id="KW-1185">Reference proteome</keyword>
<dbReference type="CDD" id="cd05288">
    <property type="entry name" value="PGDH"/>
    <property type="match status" value="1"/>
</dbReference>
<dbReference type="EMBL" id="JAROCY010000025">
    <property type="protein sequence ID" value="MDF8335318.1"/>
    <property type="molecule type" value="Genomic_DNA"/>
</dbReference>
<evidence type="ECO:0000259" key="2">
    <source>
        <dbReference type="SMART" id="SM00829"/>
    </source>
</evidence>
<gene>
    <name evidence="3" type="ORF">POM99_19100</name>
</gene>
<evidence type="ECO:0000313" key="4">
    <source>
        <dbReference type="Proteomes" id="UP001222770"/>
    </source>
</evidence>
<dbReference type="Gene3D" id="3.40.50.720">
    <property type="entry name" value="NAD(P)-binding Rossmann-like Domain"/>
    <property type="match status" value="1"/>
</dbReference>
<feature type="domain" description="Enoyl reductase (ER)" evidence="2">
    <location>
        <begin position="15"/>
        <end position="334"/>
    </location>
</feature>
<evidence type="ECO:0000313" key="3">
    <source>
        <dbReference type="EMBL" id="MDF8335318.1"/>
    </source>
</evidence>